<evidence type="ECO:0000313" key="1">
    <source>
        <dbReference type="EMBL" id="SEN78011.1"/>
    </source>
</evidence>
<accession>A0A1H8JBM9</accession>
<protein>
    <submittedName>
        <fullName evidence="1">Uncharacterized protein</fullName>
    </submittedName>
</protein>
<dbReference type="Proteomes" id="UP000183002">
    <property type="component" value="Unassembled WGS sequence"/>
</dbReference>
<reference evidence="1 2" key="1">
    <citation type="submission" date="2016-10" db="EMBL/GenBank/DDBJ databases">
        <authorList>
            <person name="de Groot N.N."/>
        </authorList>
    </citation>
    <scope>NUCLEOTIDE SEQUENCE [LARGE SCALE GENOMIC DNA]</scope>
    <source>
        <strain evidence="1 2">CGMCC 1.10836</strain>
    </source>
</reference>
<organism evidence="1 2">
    <name type="scientific">Pseudorhodobacter antarcticus</name>
    <dbReference type="NCBI Taxonomy" id="1077947"/>
    <lineage>
        <taxon>Bacteria</taxon>
        <taxon>Pseudomonadati</taxon>
        <taxon>Pseudomonadota</taxon>
        <taxon>Alphaproteobacteria</taxon>
        <taxon>Rhodobacterales</taxon>
        <taxon>Paracoccaceae</taxon>
        <taxon>Pseudorhodobacter</taxon>
    </lineage>
</organism>
<name>A0A1H8JBM9_9RHOB</name>
<proteinExistence type="predicted"/>
<dbReference type="AlphaFoldDB" id="A0A1H8JBM9"/>
<sequence>MIKNQRKNAMMSMPKNNPCGHLRIVSGLETKIARRLWGYR</sequence>
<dbReference type="EMBL" id="FOCO01000024">
    <property type="protein sequence ID" value="SEN78011.1"/>
    <property type="molecule type" value="Genomic_DNA"/>
</dbReference>
<gene>
    <name evidence="1" type="ORF">SAMN05216227_102441</name>
</gene>
<keyword evidence="2" id="KW-1185">Reference proteome</keyword>
<evidence type="ECO:0000313" key="2">
    <source>
        <dbReference type="Proteomes" id="UP000183002"/>
    </source>
</evidence>